<dbReference type="Pfam" id="PF08477">
    <property type="entry name" value="Roc"/>
    <property type="match status" value="1"/>
</dbReference>
<evidence type="ECO:0000313" key="4">
    <source>
        <dbReference type="Proteomes" id="UP000002640"/>
    </source>
</evidence>
<dbReference type="STRING" id="1094619.G4ZXQ1"/>
<accession>G4ZXQ1</accession>
<reference evidence="3 4" key="1">
    <citation type="journal article" date="2006" name="Science">
        <title>Phytophthora genome sequences uncover evolutionary origins and mechanisms of pathogenesis.</title>
        <authorList>
            <person name="Tyler B.M."/>
            <person name="Tripathy S."/>
            <person name="Zhang X."/>
            <person name="Dehal P."/>
            <person name="Jiang R.H."/>
            <person name="Aerts A."/>
            <person name="Arredondo F.D."/>
            <person name="Baxter L."/>
            <person name="Bensasson D."/>
            <person name="Beynon J.L."/>
            <person name="Chapman J."/>
            <person name="Damasceno C.M."/>
            <person name="Dorrance A.E."/>
            <person name="Dou D."/>
            <person name="Dickerman A.W."/>
            <person name="Dubchak I.L."/>
            <person name="Garbelotto M."/>
            <person name="Gijzen M."/>
            <person name="Gordon S.G."/>
            <person name="Govers F."/>
            <person name="Grunwald N.J."/>
            <person name="Huang W."/>
            <person name="Ivors K.L."/>
            <person name="Jones R.W."/>
            <person name="Kamoun S."/>
            <person name="Krampis K."/>
            <person name="Lamour K.H."/>
            <person name="Lee M.K."/>
            <person name="McDonald W.H."/>
            <person name="Medina M."/>
            <person name="Meijer H.J."/>
            <person name="Nordberg E.K."/>
            <person name="Maclean D.J."/>
            <person name="Ospina-Giraldo M.D."/>
            <person name="Morris P.F."/>
            <person name="Phuntumart V."/>
            <person name="Putnam N.H."/>
            <person name="Rash S."/>
            <person name="Rose J.K."/>
            <person name="Sakihama Y."/>
            <person name="Salamov A.A."/>
            <person name="Savidor A."/>
            <person name="Scheuring C.F."/>
            <person name="Smith B.M."/>
            <person name="Sobral B.W."/>
            <person name="Terry A."/>
            <person name="Torto-Alalibo T.A."/>
            <person name="Win J."/>
            <person name="Xu Z."/>
            <person name="Zhang H."/>
            <person name="Grigoriev I.V."/>
            <person name="Rokhsar D.S."/>
            <person name="Boore J.L."/>
        </authorList>
    </citation>
    <scope>NUCLEOTIDE SEQUENCE [LARGE SCALE GENOMIC DNA]</scope>
    <source>
        <strain evidence="3 4">P6497</strain>
    </source>
</reference>
<dbReference type="PANTHER" id="PTHR47977">
    <property type="entry name" value="RAS-RELATED PROTEIN RAB"/>
    <property type="match status" value="1"/>
</dbReference>
<protein>
    <submittedName>
        <fullName evidence="3">Uncharacterized protein</fullName>
    </submittedName>
</protein>
<dbReference type="SMR" id="G4ZXQ1"/>
<dbReference type="NCBIfam" id="TIGR00231">
    <property type="entry name" value="small_GTP"/>
    <property type="match status" value="1"/>
</dbReference>
<keyword evidence="1" id="KW-0547">Nucleotide-binding</keyword>
<organism evidence="3 4">
    <name type="scientific">Phytophthora sojae (strain P6497)</name>
    <name type="common">Soybean stem and root rot agent</name>
    <name type="synonym">Phytophthora megasperma f. sp. glycines</name>
    <dbReference type="NCBI Taxonomy" id="1094619"/>
    <lineage>
        <taxon>Eukaryota</taxon>
        <taxon>Sar</taxon>
        <taxon>Stramenopiles</taxon>
        <taxon>Oomycota</taxon>
        <taxon>Peronosporomycetes</taxon>
        <taxon>Peronosporales</taxon>
        <taxon>Peronosporaceae</taxon>
        <taxon>Phytophthora</taxon>
    </lineage>
</organism>
<dbReference type="GeneID" id="20650974"/>
<evidence type="ECO:0000256" key="2">
    <source>
        <dbReference type="ARBA" id="ARBA00023134"/>
    </source>
</evidence>
<evidence type="ECO:0000313" key="3">
    <source>
        <dbReference type="EMBL" id="EGZ12614.1"/>
    </source>
</evidence>
<dbReference type="PROSITE" id="PS51419">
    <property type="entry name" value="RAB"/>
    <property type="match status" value="1"/>
</dbReference>
<keyword evidence="4" id="KW-1185">Reference proteome</keyword>
<dbReference type="Gene3D" id="3.40.50.300">
    <property type="entry name" value="P-loop containing nucleotide triphosphate hydrolases"/>
    <property type="match status" value="1"/>
</dbReference>
<sequence>MPRNPKKKMCQTYKVIVVGDSDVGKSSLLRRMTSFEPLSPADSVPSDYLSKMAIVEGAAAPMKVQLWDTAGQEKFGAARLPSSYFRHTNAAIVVYD</sequence>
<dbReference type="GO" id="GO:0005525">
    <property type="term" value="F:GTP binding"/>
    <property type="evidence" value="ECO:0007669"/>
    <property type="project" value="UniProtKB-KW"/>
</dbReference>
<dbReference type="OMA" id="RDANICF"/>
<dbReference type="RefSeq" id="XP_009532947.1">
    <property type="nucleotide sequence ID" value="XM_009534652.1"/>
</dbReference>
<dbReference type="AlphaFoldDB" id="G4ZXQ1"/>
<dbReference type="InterPro" id="IPR027417">
    <property type="entry name" value="P-loop_NTPase"/>
</dbReference>
<dbReference type="Proteomes" id="UP000002640">
    <property type="component" value="Unassembled WGS sequence"/>
</dbReference>
<gene>
    <name evidence="3" type="ORF">PHYSODRAFT_387438</name>
</gene>
<dbReference type="InterPro" id="IPR050227">
    <property type="entry name" value="Rab"/>
</dbReference>
<dbReference type="EMBL" id="JH159157">
    <property type="protein sequence ID" value="EGZ12614.1"/>
    <property type="molecule type" value="Genomic_DNA"/>
</dbReference>
<feature type="non-terminal residue" evidence="3">
    <location>
        <position position="96"/>
    </location>
</feature>
<dbReference type="SUPFAM" id="SSF52540">
    <property type="entry name" value="P-loop containing nucleoside triphosphate hydrolases"/>
    <property type="match status" value="1"/>
</dbReference>
<name>G4ZXQ1_PHYSP</name>
<evidence type="ECO:0000256" key="1">
    <source>
        <dbReference type="ARBA" id="ARBA00022741"/>
    </source>
</evidence>
<dbReference type="InParanoid" id="G4ZXQ1"/>
<dbReference type="InterPro" id="IPR005225">
    <property type="entry name" value="Small_GTP-bd"/>
</dbReference>
<keyword evidence="2" id="KW-0342">GTP-binding</keyword>
<dbReference type="KEGG" id="psoj:PHYSODRAFT_387438"/>
<proteinExistence type="predicted"/>
<dbReference type="PRINTS" id="PR00449">
    <property type="entry name" value="RASTRNSFRMNG"/>
</dbReference>